<organism evidence="1 2">
    <name type="scientific">Phytophthora oleae</name>
    <dbReference type="NCBI Taxonomy" id="2107226"/>
    <lineage>
        <taxon>Eukaryota</taxon>
        <taxon>Sar</taxon>
        <taxon>Stramenopiles</taxon>
        <taxon>Oomycota</taxon>
        <taxon>Peronosporomycetes</taxon>
        <taxon>Peronosporales</taxon>
        <taxon>Peronosporaceae</taxon>
        <taxon>Phytophthora</taxon>
    </lineage>
</organism>
<dbReference type="Proteomes" id="UP001632037">
    <property type="component" value="Unassembled WGS sequence"/>
</dbReference>
<keyword evidence="2" id="KW-1185">Reference proteome</keyword>
<sequence length="52" mass="5715">MCRGTETASFGWRYTPTGAQALKKTKLPIAVSGADPEADLWKWSAVASVRFR</sequence>
<gene>
    <name evidence="1" type="ORF">V7S43_015414</name>
</gene>
<reference evidence="1 2" key="1">
    <citation type="submission" date="2024-09" db="EMBL/GenBank/DDBJ databases">
        <title>Genome sequencing and assembly of Phytophthora oleae, isolate VK10A, causative agent of rot of olive drupes.</title>
        <authorList>
            <person name="Conti Taguali S."/>
            <person name="Riolo M."/>
            <person name="La Spada F."/>
            <person name="Cacciola S.O."/>
            <person name="Dionisio G."/>
        </authorList>
    </citation>
    <scope>NUCLEOTIDE SEQUENCE [LARGE SCALE GENOMIC DNA]</scope>
    <source>
        <strain evidence="1 2">VK10A</strain>
    </source>
</reference>
<accession>A0ABD3F284</accession>
<name>A0ABD3F284_9STRA</name>
<dbReference type="EMBL" id="JBIMZQ010000045">
    <property type="protein sequence ID" value="KAL3659741.1"/>
    <property type="molecule type" value="Genomic_DNA"/>
</dbReference>
<dbReference type="AlphaFoldDB" id="A0ABD3F284"/>
<evidence type="ECO:0000313" key="1">
    <source>
        <dbReference type="EMBL" id="KAL3659741.1"/>
    </source>
</evidence>
<proteinExistence type="predicted"/>
<comment type="caution">
    <text evidence="1">The sequence shown here is derived from an EMBL/GenBank/DDBJ whole genome shotgun (WGS) entry which is preliminary data.</text>
</comment>
<evidence type="ECO:0000313" key="2">
    <source>
        <dbReference type="Proteomes" id="UP001632037"/>
    </source>
</evidence>
<protein>
    <submittedName>
        <fullName evidence="1">Uncharacterized protein</fullName>
    </submittedName>
</protein>